<keyword evidence="1" id="KW-0732">Signal</keyword>
<accession>A0A401RN03</accession>
<protein>
    <submittedName>
        <fullName evidence="2">Uncharacterized protein</fullName>
    </submittedName>
</protein>
<proteinExistence type="predicted"/>
<comment type="caution">
    <text evidence="2">The sequence shown here is derived from an EMBL/GenBank/DDBJ whole genome shotgun (WGS) entry which is preliminary data.</text>
</comment>
<reference evidence="2 3" key="1">
    <citation type="journal article" date="2018" name="Nat. Ecol. Evol.">
        <title>Shark genomes provide insights into elasmobranch evolution and the origin of vertebrates.</title>
        <authorList>
            <person name="Hara Y"/>
            <person name="Yamaguchi K"/>
            <person name="Onimaru K"/>
            <person name="Kadota M"/>
            <person name="Koyanagi M"/>
            <person name="Keeley SD"/>
            <person name="Tatsumi K"/>
            <person name="Tanaka K"/>
            <person name="Motone F"/>
            <person name="Kageyama Y"/>
            <person name="Nozu R"/>
            <person name="Adachi N"/>
            <person name="Nishimura O"/>
            <person name="Nakagawa R"/>
            <person name="Tanegashima C"/>
            <person name="Kiyatake I"/>
            <person name="Matsumoto R"/>
            <person name="Murakumo K"/>
            <person name="Nishida K"/>
            <person name="Terakita A"/>
            <person name="Kuratani S"/>
            <person name="Sato K"/>
            <person name="Hyodo S Kuraku.S."/>
        </authorList>
    </citation>
    <scope>NUCLEOTIDE SEQUENCE [LARGE SCALE GENOMIC DNA]</scope>
</reference>
<dbReference type="AlphaFoldDB" id="A0A401RN03"/>
<evidence type="ECO:0000313" key="2">
    <source>
        <dbReference type="EMBL" id="GCC19522.1"/>
    </source>
</evidence>
<sequence>MSYLFLSLLTTLWFHSQGLGNVIQLDMVNSSAAYIFSWNNESDQLAISRIPKEAREHGFEDVWTNAVKRMNCIVPSGLTKELMVALYAYTADYPKHNPFYR</sequence>
<keyword evidence="3" id="KW-1185">Reference proteome</keyword>
<evidence type="ECO:0000256" key="1">
    <source>
        <dbReference type="SAM" id="SignalP"/>
    </source>
</evidence>
<evidence type="ECO:0000313" key="3">
    <source>
        <dbReference type="Proteomes" id="UP000287033"/>
    </source>
</evidence>
<feature type="chain" id="PRO_5019238740" evidence="1">
    <location>
        <begin position="21"/>
        <end position="101"/>
    </location>
</feature>
<dbReference type="Proteomes" id="UP000287033">
    <property type="component" value="Unassembled WGS sequence"/>
</dbReference>
<dbReference type="EMBL" id="BEZZ01001563">
    <property type="protein sequence ID" value="GCC19522.1"/>
    <property type="molecule type" value="Genomic_DNA"/>
</dbReference>
<organism evidence="2 3">
    <name type="scientific">Chiloscyllium punctatum</name>
    <name type="common">Brownbanded bambooshark</name>
    <name type="synonym">Hemiscyllium punctatum</name>
    <dbReference type="NCBI Taxonomy" id="137246"/>
    <lineage>
        <taxon>Eukaryota</taxon>
        <taxon>Metazoa</taxon>
        <taxon>Chordata</taxon>
        <taxon>Craniata</taxon>
        <taxon>Vertebrata</taxon>
        <taxon>Chondrichthyes</taxon>
        <taxon>Elasmobranchii</taxon>
        <taxon>Galeomorphii</taxon>
        <taxon>Galeoidea</taxon>
        <taxon>Orectolobiformes</taxon>
        <taxon>Hemiscylliidae</taxon>
        <taxon>Chiloscyllium</taxon>
    </lineage>
</organism>
<feature type="signal peptide" evidence="1">
    <location>
        <begin position="1"/>
        <end position="20"/>
    </location>
</feature>
<gene>
    <name evidence="2" type="ORF">chiPu_0018405</name>
</gene>
<name>A0A401RN03_CHIPU</name>